<feature type="transmembrane region" description="Helical" evidence="1">
    <location>
        <begin position="161"/>
        <end position="181"/>
    </location>
</feature>
<feature type="transmembrane region" description="Helical" evidence="1">
    <location>
        <begin position="273"/>
        <end position="294"/>
    </location>
</feature>
<feature type="transmembrane region" description="Helical" evidence="1">
    <location>
        <begin position="383"/>
        <end position="404"/>
    </location>
</feature>
<keyword evidence="1" id="KW-1133">Transmembrane helix</keyword>
<feature type="transmembrane region" description="Helical" evidence="1">
    <location>
        <begin position="187"/>
        <end position="205"/>
    </location>
</feature>
<feature type="transmembrane region" description="Helical" evidence="1">
    <location>
        <begin position="306"/>
        <end position="324"/>
    </location>
</feature>
<gene>
    <name evidence="2" type="ORF">CLV38_13713</name>
</gene>
<dbReference type="InterPro" id="IPR001927">
    <property type="entry name" value="Na/Gal_symport"/>
</dbReference>
<keyword evidence="3" id="KW-1185">Reference proteome</keyword>
<dbReference type="PANTHER" id="PTHR11328:SF24">
    <property type="entry name" value="MAJOR FACILITATOR SUPERFAMILY (MFS) PROFILE DOMAIN-CONTAINING PROTEIN"/>
    <property type="match status" value="1"/>
</dbReference>
<feature type="transmembrane region" description="Helical" evidence="1">
    <location>
        <begin position="116"/>
        <end position="140"/>
    </location>
</feature>
<dbReference type="GO" id="GO:0008643">
    <property type="term" value="P:carbohydrate transport"/>
    <property type="evidence" value="ECO:0007669"/>
    <property type="project" value="InterPro"/>
</dbReference>
<name>A0A2T0VUJ3_9LACT</name>
<keyword evidence="1" id="KW-0812">Transmembrane</keyword>
<proteinExistence type="predicted"/>
<feature type="transmembrane region" description="Helical" evidence="1">
    <location>
        <begin position="416"/>
        <end position="438"/>
    </location>
</feature>
<feature type="transmembrane region" description="Helical" evidence="1">
    <location>
        <begin position="330"/>
        <end position="354"/>
    </location>
</feature>
<sequence>METTHENVSVHKLNGKEKLSYGFGNLAANLLITTANAFITYFYIEQVGIAAAAVGTMLFLARFFDGVTDLGMGVLVDKTDTKIGKARPWLKWMAIPYGIAIVLLFSSPNLGETGNIIYGFITYVLAVGFIYTAATVPYNAMIGTMTMDPVERGHLSTIRTAFGYSGAWLVNVITLPLVAFYGGGSSGWTFMAITYAIVAIVLWYLNFSNTKERITDSDAAGTKITKVPIKLGLKTLLTNKYWLLIIGVMFISFVNAGISGVNPFYAQYILGNALYVGAMGTAQFVPIILMMFVVGPLMNYISKRNLVIIGACITIASRFFIYLIDPTNLTVVLIGIVIGSIGTAPMLASSFAMLGDTVDYGELKSGVRTEGLAYSAATFGEKVGSGFGGMVLGLVLGAAGYIGGQATQTEAAMNSIVGVFILIPIIFDIIAIVLMYFYDLDKKHAEILKELEEKKNA</sequence>
<feature type="transmembrane region" description="Helical" evidence="1">
    <location>
        <begin position="241"/>
        <end position="261"/>
    </location>
</feature>
<organism evidence="2 3">
    <name type="scientific">Alkalibacterium olivapovliticus</name>
    <dbReference type="NCBI Taxonomy" id="99907"/>
    <lineage>
        <taxon>Bacteria</taxon>
        <taxon>Bacillati</taxon>
        <taxon>Bacillota</taxon>
        <taxon>Bacilli</taxon>
        <taxon>Lactobacillales</taxon>
        <taxon>Carnobacteriaceae</taxon>
        <taxon>Alkalibacterium</taxon>
    </lineage>
</organism>
<dbReference type="Proteomes" id="UP000238205">
    <property type="component" value="Unassembled WGS sequence"/>
</dbReference>
<evidence type="ECO:0000313" key="3">
    <source>
        <dbReference type="Proteomes" id="UP000238205"/>
    </source>
</evidence>
<dbReference type="InterPro" id="IPR039672">
    <property type="entry name" value="MFS_2"/>
</dbReference>
<dbReference type="SUPFAM" id="SSF103473">
    <property type="entry name" value="MFS general substrate transporter"/>
    <property type="match status" value="1"/>
</dbReference>
<dbReference type="Gene3D" id="1.20.1250.20">
    <property type="entry name" value="MFS general substrate transporter like domains"/>
    <property type="match status" value="2"/>
</dbReference>
<dbReference type="RefSeq" id="WP_106196144.1">
    <property type="nucleotide sequence ID" value="NZ_PVTO01000037.1"/>
</dbReference>
<reference evidence="2 3" key="1">
    <citation type="submission" date="2018-03" db="EMBL/GenBank/DDBJ databases">
        <title>Genomic Encyclopedia of Archaeal and Bacterial Type Strains, Phase II (KMG-II): from individual species to whole genera.</title>
        <authorList>
            <person name="Goeker M."/>
        </authorList>
    </citation>
    <scope>NUCLEOTIDE SEQUENCE [LARGE SCALE GENOMIC DNA]</scope>
    <source>
        <strain evidence="2 3">DSM 13175</strain>
    </source>
</reference>
<dbReference type="EMBL" id="PVTO01000037">
    <property type="protein sequence ID" value="PRY75088.1"/>
    <property type="molecule type" value="Genomic_DNA"/>
</dbReference>
<evidence type="ECO:0000313" key="2">
    <source>
        <dbReference type="EMBL" id="PRY75088.1"/>
    </source>
</evidence>
<dbReference type="GO" id="GO:0015293">
    <property type="term" value="F:symporter activity"/>
    <property type="evidence" value="ECO:0007669"/>
    <property type="project" value="InterPro"/>
</dbReference>
<dbReference type="OrthoDB" id="9764596at2"/>
<dbReference type="GO" id="GO:0005886">
    <property type="term" value="C:plasma membrane"/>
    <property type="evidence" value="ECO:0007669"/>
    <property type="project" value="TreeGrafter"/>
</dbReference>
<comment type="caution">
    <text evidence="2">The sequence shown here is derived from an EMBL/GenBank/DDBJ whole genome shotgun (WGS) entry which is preliminary data.</text>
</comment>
<dbReference type="AlphaFoldDB" id="A0A2T0VUJ3"/>
<dbReference type="CDD" id="cd17332">
    <property type="entry name" value="MFS_MelB_like"/>
    <property type="match status" value="1"/>
</dbReference>
<evidence type="ECO:0000256" key="1">
    <source>
        <dbReference type="SAM" id="Phobius"/>
    </source>
</evidence>
<feature type="transmembrane region" description="Helical" evidence="1">
    <location>
        <begin position="89"/>
        <end position="110"/>
    </location>
</feature>
<feature type="transmembrane region" description="Helical" evidence="1">
    <location>
        <begin position="21"/>
        <end position="43"/>
    </location>
</feature>
<dbReference type="Pfam" id="PF13347">
    <property type="entry name" value="MFS_2"/>
    <property type="match status" value="1"/>
</dbReference>
<feature type="transmembrane region" description="Helical" evidence="1">
    <location>
        <begin position="49"/>
        <end position="68"/>
    </location>
</feature>
<dbReference type="NCBIfam" id="TIGR00792">
    <property type="entry name" value="gph"/>
    <property type="match status" value="1"/>
</dbReference>
<protein>
    <submittedName>
        <fullName evidence="2">GPH family glycoside/pentoside/hexuronide:cation symporter</fullName>
    </submittedName>
</protein>
<dbReference type="PANTHER" id="PTHR11328">
    <property type="entry name" value="MAJOR FACILITATOR SUPERFAMILY DOMAIN-CONTAINING PROTEIN"/>
    <property type="match status" value="1"/>
</dbReference>
<dbReference type="InterPro" id="IPR036259">
    <property type="entry name" value="MFS_trans_sf"/>
</dbReference>
<accession>A0A2T0VUJ3</accession>
<dbReference type="GO" id="GO:0006814">
    <property type="term" value="P:sodium ion transport"/>
    <property type="evidence" value="ECO:0007669"/>
    <property type="project" value="InterPro"/>
</dbReference>
<keyword evidence="1" id="KW-0472">Membrane</keyword>